<evidence type="ECO:0000313" key="7">
    <source>
        <dbReference type="Proteomes" id="UP000752696"/>
    </source>
</evidence>
<dbReference type="SUPFAM" id="SSF64005">
    <property type="entry name" value="Undecaprenyl diphosphate synthase"/>
    <property type="match status" value="1"/>
</dbReference>
<accession>A0A6V7HJY6</accession>
<dbReference type="GO" id="GO:0016094">
    <property type="term" value="P:polyprenol biosynthetic process"/>
    <property type="evidence" value="ECO:0007669"/>
    <property type="project" value="TreeGrafter"/>
</dbReference>
<keyword evidence="2 4" id="KW-0808">Transferase</keyword>
<dbReference type="Proteomes" id="UP000752696">
    <property type="component" value="Unassembled WGS sequence"/>
</dbReference>
<evidence type="ECO:0000256" key="2">
    <source>
        <dbReference type="ARBA" id="ARBA00022679"/>
    </source>
</evidence>
<dbReference type="PROSITE" id="PS01066">
    <property type="entry name" value="UPP_SYNTHASE"/>
    <property type="match status" value="1"/>
</dbReference>
<dbReference type="InterPro" id="IPR001441">
    <property type="entry name" value="UPP_synth-like"/>
</dbReference>
<evidence type="ECO:0000256" key="1">
    <source>
        <dbReference type="ARBA" id="ARBA00005432"/>
    </source>
</evidence>
<dbReference type="AlphaFoldDB" id="A0A6V7HJY6"/>
<dbReference type="PANTHER" id="PTHR10291">
    <property type="entry name" value="DEHYDRODOLICHYL DIPHOSPHATE SYNTHASE FAMILY MEMBER"/>
    <property type="match status" value="1"/>
</dbReference>
<keyword evidence="5" id="KW-0175">Coiled coil</keyword>
<evidence type="ECO:0000256" key="4">
    <source>
        <dbReference type="RuleBase" id="RU363018"/>
    </source>
</evidence>
<dbReference type="GO" id="GO:0045547">
    <property type="term" value="F:ditrans,polycis-polyprenyl diphosphate synthase [(2E,6E)-farnesyl diphosphate specific] activity"/>
    <property type="evidence" value="ECO:0007669"/>
    <property type="project" value="UniProtKB-EC"/>
</dbReference>
<sequence>MSWIRDNTLNWFQHLAIKILRTGHIPKHVAFIMDGNRRYASKTGIEKIEGHTKGFDKFAETLQWCTDLGIQEVTFYAFSIENFKRKQEEVNGLLNLAEQKFQRLLDEKDKIRKHGLCVRIIGNLSLLPQNIQELIAETMILTKEHNKGFLNIAFAYTCVQNGDILSEDIDENLIFNCLYTNYSPNPDLLIRTSGEVRFSDFLMWQISNTCIYFTNVLWPEFNLWELLNAIFYYQRCYSDIQKVMKLQNVKQIMQNSRQSTYIDKLLHKRQITLERIYLSNI</sequence>
<gene>
    <name evidence="6" type="ORF">MHI_LOCUS966598</name>
</gene>
<comment type="catalytic activity">
    <reaction evidence="3">
        <text>n isopentenyl diphosphate + (2E,6E)-farnesyl diphosphate = a di-trans,poly-cis-polyprenyl diphosphate + n diphosphate</text>
        <dbReference type="Rhea" id="RHEA:53008"/>
        <dbReference type="Rhea" id="RHEA-COMP:19494"/>
        <dbReference type="ChEBI" id="CHEBI:33019"/>
        <dbReference type="ChEBI" id="CHEBI:128769"/>
        <dbReference type="ChEBI" id="CHEBI:136960"/>
        <dbReference type="ChEBI" id="CHEBI:175763"/>
        <dbReference type="EC" id="2.5.1.87"/>
    </reaction>
</comment>
<protein>
    <recommendedName>
        <fullName evidence="4">Alkyl transferase</fullName>
        <ecNumber evidence="4">2.5.1.-</ecNumber>
    </recommendedName>
</protein>
<comment type="similarity">
    <text evidence="1 4">Belongs to the UPP synthase family.</text>
</comment>
<comment type="caution">
    <text evidence="6">The sequence shown here is derived from an EMBL/GenBank/DDBJ whole genome shotgun (WGS) entry which is preliminary data.</text>
</comment>
<reference evidence="6" key="1">
    <citation type="submission" date="2020-07" db="EMBL/GenBank/DDBJ databases">
        <authorList>
            <person name="Nazaruddin N."/>
        </authorList>
    </citation>
    <scope>NUCLEOTIDE SEQUENCE</scope>
</reference>
<dbReference type="CDD" id="cd00475">
    <property type="entry name" value="Cis_IPPS"/>
    <property type="match status" value="1"/>
</dbReference>
<dbReference type="NCBIfam" id="TIGR00055">
    <property type="entry name" value="uppS"/>
    <property type="match status" value="1"/>
</dbReference>
<dbReference type="Gene3D" id="3.40.1180.10">
    <property type="entry name" value="Decaprenyl diphosphate synthase-like"/>
    <property type="match status" value="1"/>
</dbReference>
<dbReference type="PANTHER" id="PTHR10291:SF43">
    <property type="entry name" value="DEHYDRODOLICHYL DIPHOSPHATE SYNTHASE COMPLEX SUBUNIT DHDDS"/>
    <property type="match status" value="1"/>
</dbReference>
<dbReference type="OrthoDB" id="4173905at2759"/>
<dbReference type="InterPro" id="IPR036424">
    <property type="entry name" value="UPP_synth-like_sf"/>
</dbReference>
<organism evidence="6 7">
    <name type="scientific">Heterotrigona itama</name>
    <dbReference type="NCBI Taxonomy" id="395501"/>
    <lineage>
        <taxon>Eukaryota</taxon>
        <taxon>Metazoa</taxon>
        <taxon>Ecdysozoa</taxon>
        <taxon>Arthropoda</taxon>
        <taxon>Hexapoda</taxon>
        <taxon>Insecta</taxon>
        <taxon>Pterygota</taxon>
        <taxon>Neoptera</taxon>
        <taxon>Endopterygota</taxon>
        <taxon>Hymenoptera</taxon>
        <taxon>Apocrita</taxon>
        <taxon>Aculeata</taxon>
        <taxon>Apoidea</taxon>
        <taxon>Anthophila</taxon>
        <taxon>Apidae</taxon>
        <taxon>Heterotrigona</taxon>
    </lineage>
</organism>
<proteinExistence type="inferred from homology"/>
<dbReference type="GO" id="GO:1904423">
    <property type="term" value="C:dehydrodolichyl diphosphate synthase complex"/>
    <property type="evidence" value="ECO:0007669"/>
    <property type="project" value="TreeGrafter"/>
</dbReference>
<dbReference type="EMBL" id="CAJDYZ010012856">
    <property type="protein sequence ID" value="CAD1480827.1"/>
    <property type="molecule type" value="Genomic_DNA"/>
</dbReference>
<dbReference type="Pfam" id="PF01255">
    <property type="entry name" value="Prenyltransf"/>
    <property type="match status" value="1"/>
</dbReference>
<dbReference type="HAMAP" id="MF_01139">
    <property type="entry name" value="ISPT"/>
    <property type="match status" value="1"/>
</dbReference>
<dbReference type="EC" id="2.5.1.-" evidence="4"/>
<keyword evidence="7" id="KW-1185">Reference proteome</keyword>
<feature type="coiled-coil region" evidence="5">
    <location>
        <begin position="80"/>
        <end position="114"/>
    </location>
</feature>
<evidence type="ECO:0000256" key="5">
    <source>
        <dbReference type="SAM" id="Coils"/>
    </source>
</evidence>
<dbReference type="InterPro" id="IPR018520">
    <property type="entry name" value="UPP_synth-like_CS"/>
</dbReference>
<evidence type="ECO:0000313" key="6">
    <source>
        <dbReference type="EMBL" id="CAD1480827.1"/>
    </source>
</evidence>
<evidence type="ECO:0000256" key="3">
    <source>
        <dbReference type="ARBA" id="ARBA00047353"/>
    </source>
</evidence>
<dbReference type="GO" id="GO:0005783">
    <property type="term" value="C:endoplasmic reticulum"/>
    <property type="evidence" value="ECO:0007669"/>
    <property type="project" value="TreeGrafter"/>
</dbReference>
<name>A0A6V7HJY6_9HYME</name>